<dbReference type="PROSITE" id="PS50887">
    <property type="entry name" value="GGDEF"/>
    <property type="match status" value="1"/>
</dbReference>
<name>A0A1H9KYV8_9GAMM</name>
<dbReference type="GO" id="GO:0043709">
    <property type="term" value="P:cell adhesion involved in single-species biofilm formation"/>
    <property type="evidence" value="ECO:0007669"/>
    <property type="project" value="TreeGrafter"/>
</dbReference>
<organism evidence="9 10">
    <name type="scientific">Amphritea atlantica</name>
    <dbReference type="NCBI Taxonomy" id="355243"/>
    <lineage>
        <taxon>Bacteria</taxon>
        <taxon>Pseudomonadati</taxon>
        <taxon>Pseudomonadota</taxon>
        <taxon>Gammaproteobacteria</taxon>
        <taxon>Oceanospirillales</taxon>
        <taxon>Oceanospirillaceae</taxon>
        <taxon>Amphritea</taxon>
    </lineage>
</organism>
<dbReference type="PANTHER" id="PTHR45138">
    <property type="entry name" value="REGULATORY COMPONENTS OF SENSORY TRANSDUCTION SYSTEM"/>
    <property type="match status" value="1"/>
</dbReference>
<dbReference type="GO" id="GO:0046872">
    <property type="term" value="F:metal ion binding"/>
    <property type="evidence" value="ECO:0007669"/>
    <property type="project" value="UniProtKB-KW"/>
</dbReference>
<keyword evidence="5" id="KW-0408">Iron</keyword>
<dbReference type="Gene3D" id="3.30.70.270">
    <property type="match status" value="1"/>
</dbReference>
<dbReference type="OrthoDB" id="9812260at2"/>
<keyword evidence="7" id="KW-0175">Coiled coil</keyword>
<evidence type="ECO:0000313" key="10">
    <source>
        <dbReference type="Proteomes" id="UP000198749"/>
    </source>
</evidence>
<dbReference type="GO" id="GO:0052621">
    <property type="term" value="F:diguanylate cyclase activity"/>
    <property type="evidence" value="ECO:0007669"/>
    <property type="project" value="UniProtKB-EC"/>
</dbReference>
<feature type="domain" description="GGDEF" evidence="8">
    <location>
        <begin position="237"/>
        <end position="371"/>
    </location>
</feature>
<reference evidence="10" key="1">
    <citation type="submission" date="2016-10" db="EMBL/GenBank/DDBJ databases">
        <authorList>
            <person name="Varghese N."/>
            <person name="Submissions S."/>
        </authorList>
    </citation>
    <scope>NUCLEOTIDE SEQUENCE [LARGE SCALE GENOMIC DNA]</scope>
    <source>
        <strain evidence="10">DSM 18887</strain>
    </source>
</reference>
<keyword evidence="4" id="KW-0479">Metal-binding</keyword>
<comment type="cofactor">
    <cofactor evidence="1">
        <name>Mg(2+)</name>
        <dbReference type="ChEBI" id="CHEBI:18420"/>
    </cofactor>
</comment>
<feature type="coiled-coil region" evidence="7">
    <location>
        <begin position="175"/>
        <end position="202"/>
    </location>
</feature>
<dbReference type="EMBL" id="FOGB01000015">
    <property type="protein sequence ID" value="SER04258.1"/>
    <property type="molecule type" value="Genomic_DNA"/>
</dbReference>
<sequence>MESFHWDQGFLTGIADIDDQHHHLVDVINSFGELISGREAPNYSDVEALFSELTEYTHYHFSEEEAFMDAADLDPRYLIPHKESHQHFINEVEKMRTSITPATMDRCEKVMKFLVHWLAYHILGTDKSMARQISQIEAGVSPADAFEQEQQHQESSTGPLLAALTGLFQQVSERNHELYKLNQTLEQRVEERTRELENANHKLEVIALTDALTGLPNRRHALQAFEQLWGESDKNNSPLCCMMIDADYFKQINDTYGHDAGDEVLRQLSHTLKNAVRNDDITARLGGDEFLIICPNTDLKGGLQVAEKMSLAVNALRVPAGKEGEWKGSVSVGISSRTPEMAGPDDLIKAADNGVYLAKQSGRNCIRTAQPSL</sequence>
<evidence type="ECO:0000256" key="4">
    <source>
        <dbReference type="ARBA" id="ARBA00022723"/>
    </source>
</evidence>
<keyword evidence="10" id="KW-1185">Reference proteome</keyword>
<evidence type="ECO:0000256" key="2">
    <source>
        <dbReference type="ARBA" id="ARBA00010587"/>
    </source>
</evidence>
<dbReference type="RefSeq" id="WP_091361134.1">
    <property type="nucleotide sequence ID" value="NZ_AP025284.1"/>
</dbReference>
<evidence type="ECO:0000259" key="8">
    <source>
        <dbReference type="PROSITE" id="PS50887"/>
    </source>
</evidence>
<comment type="similarity">
    <text evidence="2">Belongs to the hemerythrin family.</text>
</comment>
<dbReference type="NCBIfam" id="TIGR02481">
    <property type="entry name" value="hemeryth_dom"/>
    <property type="match status" value="1"/>
</dbReference>
<evidence type="ECO:0000256" key="1">
    <source>
        <dbReference type="ARBA" id="ARBA00001946"/>
    </source>
</evidence>
<dbReference type="Proteomes" id="UP000198749">
    <property type="component" value="Unassembled WGS sequence"/>
</dbReference>
<dbReference type="SUPFAM" id="SSF55073">
    <property type="entry name" value="Nucleotide cyclase"/>
    <property type="match status" value="1"/>
</dbReference>
<dbReference type="InterPro" id="IPR035938">
    <property type="entry name" value="Hemerythrin-like_sf"/>
</dbReference>
<evidence type="ECO:0000256" key="6">
    <source>
        <dbReference type="ARBA" id="ARBA00034247"/>
    </source>
</evidence>
<dbReference type="STRING" id="355243.SAMN03080615_03697"/>
<dbReference type="InterPro" id="IPR050469">
    <property type="entry name" value="Diguanylate_Cyclase"/>
</dbReference>
<dbReference type="AlphaFoldDB" id="A0A1H9KYV8"/>
<evidence type="ECO:0000256" key="3">
    <source>
        <dbReference type="ARBA" id="ARBA00012528"/>
    </source>
</evidence>
<evidence type="ECO:0000313" key="9">
    <source>
        <dbReference type="EMBL" id="SER04258.1"/>
    </source>
</evidence>
<proteinExistence type="inferred from homology"/>
<gene>
    <name evidence="9" type="ORF">SAMN03080615_03697</name>
</gene>
<dbReference type="GO" id="GO:1902201">
    <property type="term" value="P:negative regulation of bacterial-type flagellum-dependent cell motility"/>
    <property type="evidence" value="ECO:0007669"/>
    <property type="project" value="TreeGrafter"/>
</dbReference>
<dbReference type="NCBIfam" id="NF033749">
    <property type="entry name" value="bact_hemeryth"/>
    <property type="match status" value="1"/>
</dbReference>
<dbReference type="CDD" id="cd12107">
    <property type="entry name" value="Hemerythrin"/>
    <property type="match status" value="1"/>
</dbReference>
<dbReference type="InterPro" id="IPR029787">
    <property type="entry name" value="Nucleotide_cyclase"/>
</dbReference>
<dbReference type="SMART" id="SM00267">
    <property type="entry name" value="GGDEF"/>
    <property type="match status" value="1"/>
</dbReference>
<dbReference type="InterPro" id="IPR000160">
    <property type="entry name" value="GGDEF_dom"/>
</dbReference>
<dbReference type="Pfam" id="PF01814">
    <property type="entry name" value="Hemerythrin"/>
    <property type="match status" value="1"/>
</dbReference>
<dbReference type="InterPro" id="IPR043128">
    <property type="entry name" value="Rev_trsase/Diguanyl_cyclase"/>
</dbReference>
<dbReference type="GO" id="GO:0005886">
    <property type="term" value="C:plasma membrane"/>
    <property type="evidence" value="ECO:0007669"/>
    <property type="project" value="TreeGrafter"/>
</dbReference>
<evidence type="ECO:0000256" key="5">
    <source>
        <dbReference type="ARBA" id="ARBA00023004"/>
    </source>
</evidence>
<accession>A0A1H9KYV8</accession>
<dbReference type="Gene3D" id="1.20.120.50">
    <property type="entry name" value="Hemerythrin-like"/>
    <property type="match status" value="1"/>
</dbReference>
<dbReference type="EC" id="2.7.7.65" evidence="3"/>
<dbReference type="Pfam" id="PF00990">
    <property type="entry name" value="GGDEF"/>
    <property type="match status" value="1"/>
</dbReference>
<evidence type="ECO:0000256" key="7">
    <source>
        <dbReference type="SAM" id="Coils"/>
    </source>
</evidence>
<protein>
    <recommendedName>
        <fullName evidence="3">diguanylate cyclase</fullName>
        <ecNumber evidence="3">2.7.7.65</ecNumber>
    </recommendedName>
</protein>
<dbReference type="CDD" id="cd01949">
    <property type="entry name" value="GGDEF"/>
    <property type="match status" value="1"/>
</dbReference>
<dbReference type="PANTHER" id="PTHR45138:SF9">
    <property type="entry name" value="DIGUANYLATE CYCLASE DGCM-RELATED"/>
    <property type="match status" value="1"/>
</dbReference>
<dbReference type="SUPFAM" id="SSF47188">
    <property type="entry name" value="Hemerythrin-like"/>
    <property type="match status" value="1"/>
</dbReference>
<dbReference type="InterPro" id="IPR012827">
    <property type="entry name" value="Hemerythrin_metal-bd"/>
</dbReference>
<dbReference type="NCBIfam" id="TIGR00254">
    <property type="entry name" value="GGDEF"/>
    <property type="match status" value="1"/>
</dbReference>
<comment type="catalytic activity">
    <reaction evidence="6">
        <text>2 GTP = 3',3'-c-di-GMP + 2 diphosphate</text>
        <dbReference type="Rhea" id="RHEA:24898"/>
        <dbReference type="ChEBI" id="CHEBI:33019"/>
        <dbReference type="ChEBI" id="CHEBI:37565"/>
        <dbReference type="ChEBI" id="CHEBI:58805"/>
        <dbReference type="EC" id="2.7.7.65"/>
    </reaction>
</comment>
<dbReference type="FunFam" id="3.30.70.270:FF:000001">
    <property type="entry name" value="Diguanylate cyclase domain protein"/>
    <property type="match status" value="1"/>
</dbReference>
<dbReference type="InterPro" id="IPR012312">
    <property type="entry name" value="Hemerythrin-like"/>
</dbReference>